<evidence type="ECO:0000313" key="3">
    <source>
        <dbReference type="RefSeq" id="XP_022292635.1"/>
    </source>
</evidence>
<dbReference type="OrthoDB" id="6144643at2759"/>
<sequence length="337" mass="38689">MAVYLGPDQACPGDLESWNEASSAVTCTPPSVYHCLRTSEGSFVETCLNKTWIQPNMCPEFNTRLRMVDVDVCKGDNSECPGITYWSNAVFIYPPCLRATKDNSYNTVTETQTNNTRTQTTPTPVGPSTDIQALLPYIIGGAVLVALLFVVLFVCVLRRRKRDRHRGHRHEIKIEFRKKQDMNMQDDIISDRINGGSSPIRESIDAEKRPFLDLPPPVLSPASNITVYVGDDKDQLAQAYEHLVYENRYDKCQFVKNLSEFKVDRWTKVYFMQDVFSHVIDRSDIDKMRVAFDEVYLAATQQPTSAFVLEMPMMVWKNHKQYLQEMPLFQDQYISLI</sequence>
<accession>A0A8B8AN68</accession>
<reference evidence="3" key="2">
    <citation type="submission" date="2025-08" db="UniProtKB">
        <authorList>
            <consortium name="RefSeq"/>
        </authorList>
    </citation>
    <scope>IDENTIFICATION</scope>
    <source>
        <tissue evidence="3">Whole sample</tissue>
    </source>
</reference>
<keyword evidence="1" id="KW-0472">Membrane</keyword>
<feature type="transmembrane region" description="Helical" evidence="1">
    <location>
        <begin position="134"/>
        <end position="157"/>
    </location>
</feature>
<proteinExistence type="predicted"/>
<keyword evidence="1" id="KW-1133">Transmembrane helix</keyword>
<name>A0A8B8AN68_CRAVI</name>
<gene>
    <name evidence="3" type="primary">LOC111103571</name>
</gene>
<dbReference type="RefSeq" id="XP_022292635.1">
    <property type="nucleotide sequence ID" value="XM_022436927.1"/>
</dbReference>
<dbReference type="KEGG" id="cvn:111103571"/>
<dbReference type="Proteomes" id="UP000694844">
    <property type="component" value="Chromosome 1"/>
</dbReference>
<evidence type="ECO:0000313" key="2">
    <source>
        <dbReference type="Proteomes" id="UP000694844"/>
    </source>
</evidence>
<organism evidence="2 3">
    <name type="scientific">Crassostrea virginica</name>
    <name type="common">Eastern oyster</name>
    <dbReference type="NCBI Taxonomy" id="6565"/>
    <lineage>
        <taxon>Eukaryota</taxon>
        <taxon>Metazoa</taxon>
        <taxon>Spiralia</taxon>
        <taxon>Lophotrochozoa</taxon>
        <taxon>Mollusca</taxon>
        <taxon>Bivalvia</taxon>
        <taxon>Autobranchia</taxon>
        <taxon>Pteriomorphia</taxon>
        <taxon>Ostreida</taxon>
        <taxon>Ostreoidea</taxon>
        <taxon>Ostreidae</taxon>
        <taxon>Crassostrea</taxon>
    </lineage>
</organism>
<evidence type="ECO:0000256" key="1">
    <source>
        <dbReference type="SAM" id="Phobius"/>
    </source>
</evidence>
<keyword evidence="1" id="KW-0812">Transmembrane</keyword>
<reference evidence="2" key="1">
    <citation type="submission" date="2024-06" db="UniProtKB">
        <authorList>
            <consortium name="RefSeq"/>
        </authorList>
    </citation>
    <scope>NUCLEOTIDE SEQUENCE [LARGE SCALE GENOMIC DNA]</scope>
</reference>
<dbReference type="AlphaFoldDB" id="A0A8B8AN68"/>
<protein>
    <submittedName>
        <fullName evidence="3">Uncharacterized protein LOC111103571</fullName>
    </submittedName>
</protein>
<dbReference type="GeneID" id="111103571"/>
<keyword evidence="2" id="KW-1185">Reference proteome</keyword>